<evidence type="ECO:0000256" key="3">
    <source>
        <dbReference type="ARBA" id="ARBA00020042"/>
    </source>
</evidence>
<dbReference type="InterPro" id="IPR012902">
    <property type="entry name" value="N_methyl_site"/>
</dbReference>
<keyword evidence="7 10" id="KW-0812">Transmembrane</keyword>
<dbReference type="InterPro" id="IPR000983">
    <property type="entry name" value="Bac_GSPG_pilin"/>
</dbReference>
<protein>
    <recommendedName>
        <fullName evidence="3">Type II secretion system core protein G</fullName>
    </recommendedName>
</protein>
<dbReference type="Pfam" id="PF08334">
    <property type="entry name" value="T2SSG"/>
    <property type="match status" value="1"/>
</dbReference>
<dbReference type="SUPFAM" id="SSF54523">
    <property type="entry name" value="Pili subunits"/>
    <property type="match status" value="1"/>
</dbReference>
<dbReference type="OrthoDB" id="9795612at2"/>
<feature type="domain" description="Type II secretion system protein GspG C-terminal" evidence="11">
    <location>
        <begin position="30"/>
        <end position="135"/>
    </location>
</feature>
<dbReference type="NCBIfam" id="TIGR01710">
    <property type="entry name" value="typeII_sec_gspG"/>
    <property type="match status" value="1"/>
</dbReference>
<gene>
    <name evidence="12" type="primary">gspG</name>
    <name evidence="12" type="ORF">BLE401_04755</name>
</gene>
<keyword evidence="5" id="KW-0488">Methylation</keyword>
<feature type="transmembrane region" description="Helical" evidence="10">
    <location>
        <begin position="6"/>
        <end position="26"/>
    </location>
</feature>
<keyword evidence="6" id="KW-0997">Cell inner membrane</keyword>
<reference evidence="13" key="1">
    <citation type="submission" date="2016-12" db="EMBL/GenBank/DDBJ databases">
        <title>Complete Genome Sequence of Beggiatoa leptomitiformis D-401.</title>
        <authorList>
            <person name="Fomenkov A."/>
            <person name="Vincze T."/>
            <person name="Grabovich M."/>
            <person name="Anton B.P."/>
            <person name="Dubinina G."/>
            <person name="Orlova M."/>
            <person name="Belousova E."/>
            <person name="Roberts R.J."/>
        </authorList>
    </citation>
    <scope>NUCLEOTIDE SEQUENCE [LARGE SCALE GENOMIC DNA]</scope>
    <source>
        <strain evidence="13">D-401</strain>
    </source>
</reference>
<keyword evidence="13" id="KW-1185">Reference proteome</keyword>
<evidence type="ECO:0000256" key="2">
    <source>
        <dbReference type="ARBA" id="ARBA00009984"/>
    </source>
</evidence>
<organism evidence="12 13">
    <name type="scientific">Beggiatoa leptomitoformis</name>
    <dbReference type="NCBI Taxonomy" id="288004"/>
    <lineage>
        <taxon>Bacteria</taxon>
        <taxon>Pseudomonadati</taxon>
        <taxon>Pseudomonadota</taxon>
        <taxon>Gammaproteobacteria</taxon>
        <taxon>Thiotrichales</taxon>
        <taxon>Thiotrichaceae</taxon>
        <taxon>Beggiatoa</taxon>
    </lineage>
</organism>
<dbReference type="PANTHER" id="PTHR30093">
    <property type="entry name" value="GENERAL SECRETION PATHWAY PROTEIN G"/>
    <property type="match status" value="1"/>
</dbReference>
<keyword evidence="9 10" id="KW-0472">Membrane</keyword>
<dbReference type="Gene3D" id="3.30.700.10">
    <property type="entry name" value="Glycoprotein, Type 4 Pilin"/>
    <property type="match status" value="1"/>
</dbReference>
<dbReference type="AlphaFoldDB" id="A0A2N9YJA9"/>
<dbReference type="Pfam" id="PF07963">
    <property type="entry name" value="N_methyl"/>
    <property type="match status" value="1"/>
</dbReference>
<dbReference type="InterPro" id="IPR013545">
    <property type="entry name" value="T2SS_protein-GspG_C"/>
</dbReference>
<name>A0A2N9YJA9_9GAMM</name>
<dbReference type="GO" id="GO:0005886">
    <property type="term" value="C:plasma membrane"/>
    <property type="evidence" value="ECO:0007669"/>
    <property type="project" value="UniProtKB-SubCell"/>
</dbReference>
<dbReference type="GO" id="GO:0015628">
    <property type="term" value="P:protein secretion by the type II secretion system"/>
    <property type="evidence" value="ECO:0007669"/>
    <property type="project" value="InterPro"/>
</dbReference>
<sequence>MVKQQGFTLIEILIVMAIIGLLAGLVGPKIFGGFEQAKCNQAKAQLKNIEVALDQHRLDTGKYPRALEGLLTNTVSSNRWSGPYLKQQNVPTDPWEHPYQYKFPGTKGGDYDLYSLGGDGVEGGQGCPNEDINNWKSS</sequence>
<evidence type="ECO:0000256" key="1">
    <source>
        <dbReference type="ARBA" id="ARBA00004377"/>
    </source>
</evidence>
<dbReference type="PROSITE" id="PS00409">
    <property type="entry name" value="PROKAR_NTER_METHYL"/>
    <property type="match status" value="1"/>
</dbReference>
<evidence type="ECO:0000256" key="8">
    <source>
        <dbReference type="ARBA" id="ARBA00022989"/>
    </source>
</evidence>
<proteinExistence type="inferred from homology"/>
<comment type="similarity">
    <text evidence="2">Belongs to the GSP G family.</text>
</comment>
<dbReference type="PRINTS" id="PR00813">
    <property type="entry name" value="BCTERIALGSPG"/>
</dbReference>
<dbReference type="NCBIfam" id="TIGR02532">
    <property type="entry name" value="IV_pilin_GFxxxE"/>
    <property type="match status" value="1"/>
</dbReference>
<dbReference type="InterPro" id="IPR045584">
    <property type="entry name" value="Pilin-like"/>
</dbReference>
<dbReference type="STRING" id="288004.AL038_01270"/>
<dbReference type="Proteomes" id="UP000234271">
    <property type="component" value="Chromosome"/>
</dbReference>
<keyword evidence="4" id="KW-1003">Cell membrane</keyword>
<dbReference type="PANTHER" id="PTHR30093:SF44">
    <property type="entry name" value="TYPE II SECRETION SYSTEM CORE PROTEIN G"/>
    <property type="match status" value="1"/>
</dbReference>
<evidence type="ECO:0000256" key="7">
    <source>
        <dbReference type="ARBA" id="ARBA00022692"/>
    </source>
</evidence>
<keyword evidence="8 10" id="KW-1133">Transmembrane helix</keyword>
<dbReference type="GO" id="GO:0015627">
    <property type="term" value="C:type II protein secretion system complex"/>
    <property type="evidence" value="ECO:0007669"/>
    <property type="project" value="InterPro"/>
</dbReference>
<evidence type="ECO:0000256" key="9">
    <source>
        <dbReference type="ARBA" id="ARBA00023136"/>
    </source>
</evidence>
<comment type="subcellular location">
    <subcellularLocation>
        <location evidence="1">Cell inner membrane</location>
        <topology evidence="1">Single-pass membrane protein</topology>
    </subcellularLocation>
</comment>
<dbReference type="InterPro" id="IPR010054">
    <property type="entry name" value="Type2_sec_GspG"/>
</dbReference>
<evidence type="ECO:0000256" key="4">
    <source>
        <dbReference type="ARBA" id="ARBA00022475"/>
    </source>
</evidence>
<evidence type="ECO:0000256" key="5">
    <source>
        <dbReference type="ARBA" id="ARBA00022481"/>
    </source>
</evidence>
<evidence type="ECO:0000256" key="6">
    <source>
        <dbReference type="ARBA" id="ARBA00022519"/>
    </source>
</evidence>
<evidence type="ECO:0000313" key="13">
    <source>
        <dbReference type="Proteomes" id="UP000234271"/>
    </source>
</evidence>
<evidence type="ECO:0000259" key="11">
    <source>
        <dbReference type="Pfam" id="PF08334"/>
    </source>
</evidence>
<evidence type="ECO:0000313" key="12">
    <source>
        <dbReference type="EMBL" id="AUI70529.1"/>
    </source>
</evidence>
<accession>A0A2N9YJA9</accession>
<evidence type="ECO:0000256" key="10">
    <source>
        <dbReference type="SAM" id="Phobius"/>
    </source>
</evidence>
<dbReference type="EMBL" id="CP018889">
    <property type="protein sequence ID" value="AUI70529.1"/>
    <property type="molecule type" value="Genomic_DNA"/>
</dbReference>